<evidence type="ECO:0000313" key="3">
    <source>
        <dbReference type="Proteomes" id="UP001500443"/>
    </source>
</evidence>
<organism evidence="2 3">
    <name type="scientific">Streptomyces synnematoformans</name>
    <dbReference type="NCBI Taxonomy" id="415721"/>
    <lineage>
        <taxon>Bacteria</taxon>
        <taxon>Bacillati</taxon>
        <taxon>Actinomycetota</taxon>
        <taxon>Actinomycetes</taxon>
        <taxon>Kitasatosporales</taxon>
        <taxon>Streptomycetaceae</taxon>
        <taxon>Streptomyces</taxon>
    </lineage>
</organism>
<proteinExistence type="predicted"/>
<sequence length="255" mass="26628">MRIELASDPAAPPAPNEDYAAVALPASGAGGALVVLDGVTPPRDGDTGCVHGVPWFVARLGGAFLELAGARAGTLADCLADAVRRTAAAHGPACDLTHRRTPQATVAAARWDGETVEHLVLCDAALLLERPDGAVRPVLDLRLSRLPRDLPAEEMRNREGGFFTAAADPEVAARAVAGSVPRTEVAALTALTDGVTRWTEVFGLGDWTALQGRLRKAGPQGVVDEVRAAEAADADRGRYRRGKVHDDASAVLVEL</sequence>
<dbReference type="Proteomes" id="UP001500443">
    <property type="component" value="Unassembled WGS sequence"/>
</dbReference>
<keyword evidence="3" id="KW-1185">Reference proteome</keyword>
<evidence type="ECO:0000259" key="1">
    <source>
        <dbReference type="Pfam" id="PF13672"/>
    </source>
</evidence>
<name>A0ABN1ZI74_9ACTN</name>
<dbReference type="RefSeq" id="WP_344293069.1">
    <property type="nucleotide sequence ID" value="NZ_BAAAPF010000252.1"/>
</dbReference>
<protein>
    <submittedName>
        <fullName evidence="2">Protein phosphatase 2C domain-containing protein</fullName>
    </submittedName>
</protein>
<dbReference type="Pfam" id="PF13672">
    <property type="entry name" value="PP2C_2"/>
    <property type="match status" value="1"/>
</dbReference>
<comment type="caution">
    <text evidence="2">The sequence shown here is derived from an EMBL/GenBank/DDBJ whole genome shotgun (WGS) entry which is preliminary data.</text>
</comment>
<feature type="domain" description="PPM-type phosphatase" evidence="1">
    <location>
        <begin position="14"/>
        <end position="196"/>
    </location>
</feature>
<accession>A0ABN1ZI74</accession>
<gene>
    <name evidence="2" type="ORF">GCM10009802_53620</name>
</gene>
<dbReference type="EMBL" id="BAAAPF010000252">
    <property type="protein sequence ID" value="GAA1499623.1"/>
    <property type="molecule type" value="Genomic_DNA"/>
</dbReference>
<dbReference type="InterPro" id="IPR001932">
    <property type="entry name" value="PPM-type_phosphatase-like_dom"/>
</dbReference>
<evidence type="ECO:0000313" key="2">
    <source>
        <dbReference type="EMBL" id="GAA1499623.1"/>
    </source>
</evidence>
<reference evidence="2 3" key="1">
    <citation type="journal article" date="2019" name="Int. J. Syst. Evol. Microbiol.">
        <title>The Global Catalogue of Microorganisms (GCM) 10K type strain sequencing project: providing services to taxonomists for standard genome sequencing and annotation.</title>
        <authorList>
            <consortium name="The Broad Institute Genomics Platform"/>
            <consortium name="The Broad Institute Genome Sequencing Center for Infectious Disease"/>
            <person name="Wu L."/>
            <person name="Ma J."/>
        </authorList>
    </citation>
    <scope>NUCLEOTIDE SEQUENCE [LARGE SCALE GENOMIC DNA]</scope>
    <source>
        <strain evidence="2 3">JCM 15481</strain>
    </source>
</reference>